<dbReference type="InterPro" id="IPR051402">
    <property type="entry name" value="KPR-Related"/>
</dbReference>
<dbReference type="InterPro" id="IPR036291">
    <property type="entry name" value="NAD(P)-bd_dom_sf"/>
</dbReference>
<dbReference type="InterPro" id="IPR003710">
    <property type="entry name" value="ApbA"/>
</dbReference>
<dbReference type="SUPFAM" id="SSF48179">
    <property type="entry name" value="6-phosphogluconate dehydrogenase C-terminal domain-like"/>
    <property type="match status" value="1"/>
</dbReference>
<protein>
    <recommendedName>
        <fullName evidence="9">2-dehydropantoate 2-reductase</fullName>
    </recommendedName>
</protein>
<dbReference type="Pfam" id="PF02558">
    <property type="entry name" value="ApbA"/>
    <property type="match status" value="1"/>
</dbReference>
<evidence type="ECO:0000259" key="5">
    <source>
        <dbReference type="Pfam" id="PF02558"/>
    </source>
</evidence>
<keyword evidence="3" id="KW-0560">Oxidoreductase</keyword>
<name>A0ABN6Y863_9MICO</name>
<evidence type="ECO:0000313" key="7">
    <source>
        <dbReference type="EMBL" id="BDZ53547.1"/>
    </source>
</evidence>
<sequence>MPADAEPRAEVARERAHVGAGRARDAHVEVEPSVARPLGARLEDRHGHRPGRKVDGLAVAHTAVGALAVDLDRADRARNLVDGARELGHAGEDRLASEARDEVGGCRGQRLPLGIVGRRAPPESDRREVLLVEPDEVVQQARGALDADQEQAGGHRVERAGVADLARARESPHAGDDVMAGHPLRLVDEEDAAVHAVQANSADRRAPSCAYAGPVRIGIIGAGALGGTFAALLTRAGHDVEVTARGAGLEAIRAGGIRLTGGYGEVHARPAAAERLSARPDLVLVCTKAQDAAAAITANADAIDGVPVVVVQNGLDGVAAAERLLPASSCMGMLSIIAANYTEPGSVRVTTAAASYLGRGDGEPDGEVRRVAALLSGAVPVVAVANFRGAQWTKLVVNMLNAVPAIVGRSVQDVLGDRALRRVVTASMRECVRVGIAGGIRFGALQGLGDRRLRLFARLPLAIGQVLPWLMRVRMGRVPNLGSTQQSLRRGQPTEVDFLNGAVVRAADAAGLAAPVNRALTALVHEVESAGTPLPADRVSAVLAHTGA</sequence>
<dbReference type="SUPFAM" id="SSF51735">
    <property type="entry name" value="NAD(P)-binding Rossmann-fold domains"/>
    <property type="match status" value="1"/>
</dbReference>
<dbReference type="Gene3D" id="1.10.1040.10">
    <property type="entry name" value="N-(1-d-carboxylethyl)-l-norvaline Dehydrogenase, domain 2"/>
    <property type="match status" value="1"/>
</dbReference>
<dbReference type="NCBIfam" id="TIGR00745">
    <property type="entry name" value="apbA_panE"/>
    <property type="match status" value="1"/>
</dbReference>
<evidence type="ECO:0000256" key="3">
    <source>
        <dbReference type="ARBA" id="ARBA00023002"/>
    </source>
</evidence>
<evidence type="ECO:0000259" key="6">
    <source>
        <dbReference type="Pfam" id="PF08546"/>
    </source>
</evidence>
<comment type="similarity">
    <text evidence="1">Belongs to the ketopantoate reductase family.</text>
</comment>
<keyword evidence="8" id="KW-1185">Reference proteome</keyword>
<dbReference type="PANTHER" id="PTHR21708">
    <property type="entry name" value="PROBABLE 2-DEHYDROPANTOATE 2-REDUCTASE"/>
    <property type="match status" value="1"/>
</dbReference>
<dbReference type="InterPro" id="IPR013332">
    <property type="entry name" value="KPR_N"/>
</dbReference>
<dbReference type="Pfam" id="PF08546">
    <property type="entry name" value="ApbA_C"/>
    <property type="match status" value="1"/>
</dbReference>
<accession>A0ABN6Y863</accession>
<gene>
    <name evidence="7" type="ORF">GCM10025870_06200</name>
</gene>
<feature type="region of interest" description="Disordered" evidence="4">
    <location>
        <begin position="1"/>
        <end position="30"/>
    </location>
</feature>
<feature type="domain" description="Ketopantoate reductase C-terminal" evidence="6">
    <location>
        <begin position="386"/>
        <end position="528"/>
    </location>
</feature>
<proteinExistence type="inferred from homology"/>
<evidence type="ECO:0000256" key="4">
    <source>
        <dbReference type="SAM" id="MobiDB-lite"/>
    </source>
</evidence>
<dbReference type="InterPro" id="IPR008927">
    <property type="entry name" value="6-PGluconate_DH-like_C_sf"/>
</dbReference>
<reference evidence="8" key="1">
    <citation type="journal article" date="2019" name="Int. J. Syst. Evol. Microbiol.">
        <title>The Global Catalogue of Microorganisms (GCM) 10K type strain sequencing project: providing services to taxonomists for standard genome sequencing and annotation.</title>
        <authorList>
            <consortium name="The Broad Institute Genomics Platform"/>
            <consortium name="The Broad Institute Genome Sequencing Center for Infectious Disease"/>
            <person name="Wu L."/>
            <person name="Ma J."/>
        </authorList>
    </citation>
    <scope>NUCLEOTIDE SEQUENCE [LARGE SCALE GENOMIC DNA]</scope>
    <source>
        <strain evidence="8">NBRC 109019</strain>
    </source>
</reference>
<dbReference type="InterPro" id="IPR013328">
    <property type="entry name" value="6PGD_dom2"/>
</dbReference>
<organism evidence="7 8">
    <name type="scientific">Agromyces marinus</name>
    <dbReference type="NCBI Taxonomy" id="1389020"/>
    <lineage>
        <taxon>Bacteria</taxon>
        <taxon>Bacillati</taxon>
        <taxon>Actinomycetota</taxon>
        <taxon>Actinomycetes</taxon>
        <taxon>Micrococcales</taxon>
        <taxon>Microbacteriaceae</taxon>
        <taxon>Agromyces</taxon>
    </lineage>
</organism>
<evidence type="ECO:0000256" key="2">
    <source>
        <dbReference type="ARBA" id="ARBA00022857"/>
    </source>
</evidence>
<dbReference type="Gene3D" id="3.40.50.720">
    <property type="entry name" value="NAD(P)-binding Rossmann-like Domain"/>
    <property type="match status" value="1"/>
</dbReference>
<feature type="domain" description="Ketopantoate reductase N-terminal" evidence="5">
    <location>
        <begin position="217"/>
        <end position="361"/>
    </location>
</feature>
<dbReference type="InterPro" id="IPR013752">
    <property type="entry name" value="KPA_reductase"/>
</dbReference>
<keyword evidence="2" id="KW-0521">NADP</keyword>
<dbReference type="EMBL" id="AP027734">
    <property type="protein sequence ID" value="BDZ53547.1"/>
    <property type="molecule type" value="Genomic_DNA"/>
</dbReference>
<evidence type="ECO:0000256" key="1">
    <source>
        <dbReference type="ARBA" id="ARBA00007870"/>
    </source>
</evidence>
<evidence type="ECO:0000313" key="8">
    <source>
        <dbReference type="Proteomes" id="UP001321477"/>
    </source>
</evidence>
<dbReference type="PANTHER" id="PTHR21708:SF26">
    <property type="entry name" value="2-DEHYDROPANTOATE 2-REDUCTASE"/>
    <property type="match status" value="1"/>
</dbReference>
<dbReference type="Proteomes" id="UP001321477">
    <property type="component" value="Chromosome"/>
</dbReference>
<evidence type="ECO:0008006" key="9">
    <source>
        <dbReference type="Google" id="ProtNLM"/>
    </source>
</evidence>